<comment type="caution">
    <text evidence="2">The sequence shown here is derived from an EMBL/GenBank/DDBJ whole genome shotgun (WGS) entry which is preliminary data.</text>
</comment>
<evidence type="ECO:0000313" key="2">
    <source>
        <dbReference type="EMBL" id="ETO32225.1"/>
    </source>
</evidence>
<keyword evidence="1" id="KW-0472">Membrane</keyword>
<protein>
    <recommendedName>
        <fullName evidence="4">Transmembrane protein</fullName>
    </recommendedName>
</protein>
<evidence type="ECO:0000313" key="3">
    <source>
        <dbReference type="Proteomes" id="UP000023152"/>
    </source>
</evidence>
<proteinExistence type="predicted"/>
<organism evidence="2 3">
    <name type="scientific">Reticulomyxa filosa</name>
    <dbReference type="NCBI Taxonomy" id="46433"/>
    <lineage>
        <taxon>Eukaryota</taxon>
        <taxon>Sar</taxon>
        <taxon>Rhizaria</taxon>
        <taxon>Retaria</taxon>
        <taxon>Foraminifera</taxon>
        <taxon>Monothalamids</taxon>
        <taxon>Reticulomyxidae</taxon>
        <taxon>Reticulomyxa</taxon>
    </lineage>
</organism>
<accession>X6P0X9</accession>
<dbReference type="AlphaFoldDB" id="X6P0X9"/>
<feature type="transmembrane region" description="Helical" evidence="1">
    <location>
        <begin position="102"/>
        <end position="127"/>
    </location>
</feature>
<name>X6P0X9_RETFI</name>
<evidence type="ECO:0008006" key="4">
    <source>
        <dbReference type="Google" id="ProtNLM"/>
    </source>
</evidence>
<reference evidence="2 3" key="1">
    <citation type="journal article" date="2013" name="Curr. Biol.">
        <title>The Genome of the Foraminiferan Reticulomyxa filosa.</title>
        <authorList>
            <person name="Glockner G."/>
            <person name="Hulsmann N."/>
            <person name="Schleicher M."/>
            <person name="Noegel A.A."/>
            <person name="Eichinger L."/>
            <person name="Gallinger C."/>
            <person name="Pawlowski J."/>
            <person name="Sierra R."/>
            <person name="Euteneuer U."/>
            <person name="Pillet L."/>
            <person name="Moustafa A."/>
            <person name="Platzer M."/>
            <person name="Groth M."/>
            <person name="Szafranski K."/>
            <person name="Schliwa M."/>
        </authorList>
    </citation>
    <scope>NUCLEOTIDE SEQUENCE [LARGE SCALE GENOMIC DNA]</scope>
</reference>
<keyword evidence="1" id="KW-0812">Transmembrane</keyword>
<dbReference type="EMBL" id="ASPP01004380">
    <property type="protein sequence ID" value="ETO32225.1"/>
    <property type="molecule type" value="Genomic_DNA"/>
</dbReference>
<dbReference type="Proteomes" id="UP000023152">
    <property type="component" value="Unassembled WGS sequence"/>
</dbReference>
<feature type="transmembrane region" description="Helical" evidence="1">
    <location>
        <begin position="133"/>
        <end position="150"/>
    </location>
</feature>
<sequence length="167" mass="20232">MFKKNLSLNDNCKKYKFYTFIEKVGKKKQYYLSLMQPNKNTLITALIKNFFKDYKKKFAKNEKSLLLSFFLFLINDENLLIKKNLLKENLSLEYVYINIQNIMLYYLFVAVLSSCDFQHWIILFNLFYVVNKIIHFMSLRVFFKIILFIFRSCQLNNKLTHLCFAKC</sequence>
<evidence type="ECO:0000256" key="1">
    <source>
        <dbReference type="SAM" id="Phobius"/>
    </source>
</evidence>
<gene>
    <name evidence="2" type="ORF">RFI_04890</name>
</gene>
<keyword evidence="3" id="KW-1185">Reference proteome</keyword>
<keyword evidence="1" id="KW-1133">Transmembrane helix</keyword>